<evidence type="ECO:0000256" key="3">
    <source>
        <dbReference type="ARBA" id="ARBA00022989"/>
    </source>
</evidence>
<evidence type="ECO:0000256" key="5">
    <source>
        <dbReference type="SAM" id="Phobius"/>
    </source>
</evidence>
<feature type="transmembrane region" description="Helical" evidence="5">
    <location>
        <begin position="108"/>
        <end position="133"/>
    </location>
</feature>
<dbReference type="InterPro" id="IPR008952">
    <property type="entry name" value="Tetraspanin_EC2_sf"/>
</dbReference>
<dbReference type="InterPro" id="IPR018499">
    <property type="entry name" value="Tetraspanin/Peripherin"/>
</dbReference>
<name>A0AA85FNJ7_9TREM</name>
<keyword evidence="2 5" id="KW-0812">Transmembrane</keyword>
<reference evidence="7" key="2">
    <citation type="submission" date="2023-11" db="UniProtKB">
        <authorList>
            <consortium name="WormBaseParasite"/>
        </authorList>
    </citation>
    <scope>IDENTIFICATION</scope>
</reference>
<keyword evidence="3 5" id="KW-1133">Transmembrane helix</keyword>
<organism evidence="6 7">
    <name type="scientific">Schistosoma rodhaini</name>
    <dbReference type="NCBI Taxonomy" id="6188"/>
    <lineage>
        <taxon>Eukaryota</taxon>
        <taxon>Metazoa</taxon>
        <taxon>Spiralia</taxon>
        <taxon>Lophotrochozoa</taxon>
        <taxon>Platyhelminthes</taxon>
        <taxon>Trematoda</taxon>
        <taxon>Digenea</taxon>
        <taxon>Strigeidida</taxon>
        <taxon>Schistosomatoidea</taxon>
        <taxon>Schistosomatidae</taxon>
        <taxon>Schistosoma</taxon>
    </lineage>
</organism>
<dbReference type="PANTHER" id="PTHR19282">
    <property type="entry name" value="TETRASPANIN"/>
    <property type="match status" value="1"/>
</dbReference>
<feature type="transmembrane region" description="Helical" evidence="5">
    <location>
        <begin position="74"/>
        <end position="102"/>
    </location>
</feature>
<dbReference type="Proteomes" id="UP000050792">
    <property type="component" value="Unassembled WGS sequence"/>
</dbReference>
<feature type="transmembrane region" description="Helical" evidence="5">
    <location>
        <begin position="37"/>
        <end position="62"/>
    </location>
</feature>
<evidence type="ECO:0000313" key="7">
    <source>
        <dbReference type="WBParaSite" id="SRDH1_58810.1"/>
    </source>
</evidence>
<proteinExistence type="predicted"/>
<dbReference type="WBParaSite" id="SRDH1_58810.1">
    <property type="protein sequence ID" value="SRDH1_58810.1"/>
    <property type="gene ID" value="SRDH1_58810"/>
</dbReference>
<keyword evidence="6" id="KW-1185">Reference proteome</keyword>
<sequence length="328" mass="37535">MLGISNRESNDPESQRDGLYGSMHTIKQTNANIPSRIIGSLLCLLITLFGAVLTGFTGHILVAFEQTSEIFGRYVLFGGIYVILTCGIFIVLVGLLGFFSFIHPNRCISITTCVGIIVLIVITTCTSLIVYMYPKTMTNLIYYRMIKTFPNYGQNMQITNAWDVMQSNLRCCAIHNRGWSDYNQTVWYKLTNTDIHRHDELIPRTNLYYHFVPVSCCLTKIDGLTGFPLQIYRNKKRCQNWQYGPPTFLNGPHNDALYYRGCFNLLVDYINAYAEYMLGMGLTVVSLLIILFLLLLHAELKNNPTDLQIYDTNLLKSNHNNYYCVDNK</sequence>
<evidence type="ECO:0000313" key="6">
    <source>
        <dbReference type="Proteomes" id="UP000050792"/>
    </source>
</evidence>
<dbReference type="Pfam" id="PF00335">
    <property type="entry name" value="Tetraspanin"/>
    <property type="match status" value="1"/>
</dbReference>
<comment type="subcellular location">
    <subcellularLocation>
        <location evidence="1">Membrane</location>
        <topology evidence="1">Multi-pass membrane protein</topology>
    </subcellularLocation>
</comment>
<feature type="transmembrane region" description="Helical" evidence="5">
    <location>
        <begin position="276"/>
        <end position="298"/>
    </location>
</feature>
<evidence type="ECO:0000256" key="4">
    <source>
        <dbReference type="ARBA" id="ARBA00023136"/>
    </source>
</evidence>
<protein>
    <submittedName>
        <fullName evidence="7">Tetraspanin</fullName>
    </submittedName>
</protein>
<dbReference type="Gene3D" id="1.10.1450.10">
    <property type="entry name" value="Tetraspanin"/>
    <property type="match status" value="1"/>
</dbReference>
<dbReference type="AlphaFoldDB" id="A0AA85FNJ7"/>
<reference evidence="6" key="1">
    <citation type="submission" date="2022-06" db="EMBL/GenBank/DDBJ databases">
        <authorList>
            <person name="Berger JAMES D."/>
            <person name="Berger JAMES D."/>
        </authorList>
    </citation>
    <scope>NUCLEOTIDE SEQUENCE [LARGE SCALE GENOMIC DNA]</scope>
</reference>
<accession>A0AA85FNJ7</accession>
<evidence type="ECO:0000256" key="2">
    <source>
        <dbReference type="ARBA" id="ARBA00022692"/>
    </source>
</evidence>
<evidence type="ECO:0000256" key="1">
    <source>
        <dbReference type="ARBA" id="ARBA00004141"/>
    </source>
</evidence>
<dbReference type="GO" id="GO:0016020">
    <property type="term" value="C:membrane"/>
    <property type="evidence" value="ECO:0007669"/>
    <property type="project" value="UniProtKB-SubCell"/>
</dbReference>
<keyword evidence="4 5" id="KW-0472">Membrane</keyword>